<evidence type="ECO:0000256" key="19">
    <source>
        <dbReference type="ARBA" id="ARBA00049035"/>
    </source>
</evidence>
<evidence type="ECO:0000313" key="23">
    <source>
        <dbReference type="EMBL" id="QDV09576.1"/>
    </source>
</evidence>
<dbReference type="PANTHER" id="PTHR11136">
    <property type="entry name" value="FOLYLPOLYGLUTAMATE SYNTHASE-RELATED"/>
    <property type="match status" value="1"/>
</dbReference>
<keyword evidence="24" id="KW-1185">Reference proteome</keyword>
<dbReference type="EC" id="6.3.2.12" evidence="5"/>
<evidence type="ECO:0000256" key="2">
    <source>
        <dbReference type="ARBA" id="ARBA00004799"/>
    </source>
</evidence>
<evidence type="ECO:0000256" key="16">
    <source>
        <dbReference type="ARBA" id="ARBA00032510"/>
    </source>
</evidence>
<sequence>MPETPFDATVARLNARINWERRDRSTGWRVDLDPVTALLGELGDPQMGFRLVHVAGSKGKGSVSSLVSHALIAAGERVGTYGSPHVESITERVRLDGNNIDESALGVALTAVLDVVEAEQAAGRVAGEASWFDIMTAAALVAFRNAGVTFAVLEVGLGGRLDSTNVIPSPEVAVVTTIALEHTNILGKTHGAIAREKGGIVKSGCHFVSGCDPDSEAGLVLQGIASERGVAGYTMAWSPEDRTFEEVNVRIARAVIEALRERRAVDAQVDGNVIAASRLPGRMERRLFEDVPVVMDGAHVPNSVEMALQEAMAEHRGPFWAVLAVHHEKDAAALAAPILEHAEGLIATTVPGSGVHFSSAELLEKLHHPSLVAVEEPREALAEAVRRARAREGGWVFVTGSLYLVGVIRGSLE</sequence>
<keyword evidence="9" id="KW-0479">Metal-binding</keyword>
<evidence type="ECO:0000313" key="24">
    <source>
        <dbReference type="Proteomes" id="UP000320390"/>
    </source>
</evidence>
<keyword evidence="8 23" id="KW-0436">Ligase</keyword>
<dbReference type="Gene3D" id="3.40.1190.10">
    <property type="entry name" value="Mur-like, catalytic domain"/>
    <property type="match status" value="1"/>
</dbReference>
<comment type="catalytic activity">
    <reaction evidence="20">
        <text>7,8-dihydropteroate + L-glutamate + ATP = 7,8-dihydrofolate + ADP + phosphate + H(+)</text>
        <dbReference type="Rhea" id="RHEA:23584"/>
        <dbReference type="ChEBI" id="CHEBI:15378"/>
        <dbReference type="ChEBI" id="CHEBI:17839"/>
        <dbReference type="ChEBI" id="CHEBI:29985"/>
        <dbReference type="ChEBI" id="CHEBI:30616"/>
        <dbReference type="ChEBI" id="CHEBI:43474"/>
        <dbReference type="ChEBI" id="CHEBI:57451"/>
        <dbReference type="ChEBI" id="CHEBI:456216"/>
        <dbReference type="EC" id="6.3.2.12"/>
    </reaction>
</comment>
<dbReference type="InterPro" id="IPR036565">
    <property type="entry name" value="Mur-like_cat_sf"/>
</dbReference>
<evidence type="ECO:0000256" key="1">
    <source>
        <dbReference type="ARBA" id="ARBA00002714"/>
    </source>
</evidence>
<dbReference type="InterPro" id="IPR036615">
    <property type="entry name" value="Mur_ligase_C_dom_sf"/>
</dbReference>
<dbReference type="InterPro" id="IPR013221">
    <property type="entry name" value="Mur_ligase_cen"/>
</dbReference>
<feature type="domain" description="Mur ligase C-terminal" evidence="21">
    <location>
        <begin position="281"/>
        <end position="401"/>
    </location>
</feature>
<evidence type="ECO:0000256" key="15">
    <source>
        <dbReference type="ARBA" id="ARBA00030592"/>
    </source>
</evidence>
<comment type="pathway">
    <text evidence="2">Cofactor biosynthesis; tetrahydrofolate biosynthesis; 7,8-dihydrofolate from 2-amino-4-hydroxy-6-hydroxymethyl-7,8-dihydropteridine diphosphate and 4-aminobenzoate: step 2/2.</text>
</comment>
<dbReference type="RefSeq" id="WP_145204177.1">
    <property type="nucleotide sequence ID" value="NZ_CP036434.1"/>
</dbReference>
<dbReference type="AlphaFoldDB" id="A0A518EZR1"/>
<evidence type="ECO:0000259" key="22">
    <source>
        <dbReference type="Pfam" id="PF08245"/>
    </source>
</evidence>
<name>A0A518EZR1_9BACT</name>
<dbReference type="InterPro" id="IPR004101">
    <property type="entry name" value="Mur_ligase_C"/>
</dbReference>
<evidence type="ECO:0000259" key="21">
    <source>
        <dbReference type="Pfam" id="PF02875"/>
    </source>
</evidence>
<dbReference type="PANTHER" id="PTHR11136:SF0">
    <property type="entry name" value="DIHYDROFOLATE SYNTHETASE-RELATED"/>
    <property type="match status" value="1"/>
</dbReference>
<comment type="similarity">
    <text evidence="4">Belongs to the folylpolyglutamate synthase family.</text>
</comment>
<evidence type="ECO:0000256" key="11">
    <source>
        <dbReference type="ARBA" id="ARBA00022840"/>
    </source>
</evidence>
<keyword evidence="11" id="KW-0067">ATP-binding</keyword>
<protein>
    <recommendedName>
        <fullName evidence="7">Dihydrofolate synthase/folylpolyglutamate synthase</fullName>
        <ecNumber evidence="5">6.3.2.12</ecNumber>
        <ecNumber evidence="6">6.3.2.17</ecNumber>
    </recommendedName>
    <alternativeName>
        <fullName evidence="16">Folylpoly-gamma-glutamate synthetase-dihydrofolate synthetase</fullName>
    </alternativeName>
    <alternativeName>
        <fullName evidence="14">Folylpolyglutamate synthetase</fullName>
    </alternativeName>
    <alternativeName>
        <fullName evidence="15">Tetrahydrofolylpolyglutamate synthase</fullName>
    </alternativeName>
</protein>
<dbReference type="GO" id="GO:0046656">
    <property type="term" value="P:folic acid biosynthetic process"/>
    <property type="evidence" value="ECO:0007669"/>
    <property type="project" value="UniProtKB-KW"/>
</dbReference>
<dbReference type="EMBL" id="CP036434">
    <property type="protein sequence ID" value="QDV09576.1"/>
    <property type="molecule type" value="Genomic_DNA"/>
</dbReference>
<evidence type="ECO:0000256" key="3">
    <source>
        <dbReference type="ARBA" id="ARBA00005150"/>
    </source>
</evidence>
<accession>A0A518EZR1</accession>
<evidence type="ECO:0000256" key="4">
    <source>
        <dbReference type="ARBA" id="ARBA00008276"/>
    </source>
</evidence>
<comment type="function">
    <text evidence="1">Functions in two distinct reactions of the de novo folate biosynthetic pathway. Catalyzes the addition of a glutamate residue to dihydropteroate (7,8-dihydropteroate or H2Pte) to form dihydrofolate (7,8-dihydrofolate monoglutamate or H2Pte-Glu). Also catalyzes successive additions of L-glutamate to tetrahydrofolate or 10-formyltetrahydrofolate or 5,10-methylenetetrahydrofolate, leading to folylpolyglutamate derivatives.</text>
</comment>
<dbReference type="GO" id="GO:0005737">
    <property type="term" value="C:cytoplasm"/>
    <property type="evidence" value="ECO:0007669"/>
    <property type="project" value="TreeGrafter"/>
</dbReference>
<evidence type="ECO:0000256" key="17">
    <source>
        <dbReference type="ARBA" id="ARBA00047493"/>
    </source>
</evidence>
<organism evidence="23 24">
    <name type="scientific">Saltatorellus ferox</name>
    <dbReference type="NCBI Taxonomy" id="2528018"/>
    <lineage>
        <taxon>Bacteria</taxon>
        <taxon>Pseudomonadati</taxon>
        <taxon>Planctomycetota</taxon>
        <taxon>Planctomycetia</taxon>
        <taxon>Planctomycetia incertae sedis</taxon>
        <taxon>Saltatorellus</taxon>
    </lineage>
</organism>
<dbReference type="SUPFAM" id="SSF53244">
    <property type="entry name" value="MurD-like peptide ligases, peptide-binding domain"/>
    <property type="match status" value="1"/>
</dbReference>
<evidence type="ECO:0000256" key="9">
    <source>
        <dbReference type="ARBA" id="ARBA00022723"/>
    </source>
</evidence>
<dbReference type="GO" id="GO:0008841">
    <property type="term" value="F:dihydrofolate synthase activity"/>
    <property type="evidence" value="ECO:0007669"/>
    <property type="project" value="UniProtKB-EC"/>
</dbReference>
<dbReference type="InterPro" id="IPR018109">
    <property type="entry name" value="Folylpolyglutamate_synth_CS"/>
</dbReference>
<feature type="domain" description="Mur ligase central" evidence="22">
    <location>
        <begin position="54"/>
        <end position="202"/>
    </location>
</feature>
<dbReference type="NCBIfam" id="TIGR01499">
    <property type="entry name" value="folC"/>
    <property type="match status" value="1"/>
</dbReference>
<dbReference type="InterPro" id="IPR001645">
    <property type="entry name" value="Folylpolyglutamate_synth"/>
</dbReference>
<evidence type="ECO:0000256" key="18">
    <source>
        <dbReference type="ARBA" id="ARBA00047808"/>
    </source>
</evidence>
<dbReference type="Pfam" id="PF02875">
    <property type="entry name" value="Mur_ligase_C"/>
    <property type="match status" value="1"/>
</dbReference>
<dbReference type="SUPFAM" id="SSF53623">
    <property type="entry name" value="MurD-like peptide ligases, catalytic domain"/>
    <property type="match status" value="1"/>
</dbReference>
<dbReference type="Gene3D" id="3.90.190.20">
    <property type="entry name" value="Mur ligase, C-terminal domain"/>
    <property type="match status" value="1"/>
</dbReference>
<dbReference type="Proteomes" id="UP000320390">
    <property type="component" value="Chromosome"/>
</dbReference>
<dbReference type="EC" id="6.3.2.17" evidence="6"/>
<gene>
    <name evidence="23" type="ORF">Poly30_51340</name>
</gene>
<comment type="pathway">
    <text evidence="3">Cofactor biosynthesis; tetrahydrofolylpolyglutamate biosynthesis.</text>
</comment>
<comment type="catalytic activity">
    <reaction evidence="19">
        <text>(6R)-5,10-methylenetetrahydrofolyl-(gamma-L-Glu)(n) + L-glutamate + ATP = (6R)-5,10-methylenetetrahydrofolyl-(gamma-L-Glu)(n+1) + ADP + phosphate + H(+)</text>
        <dbReference type="Rhea" id="RHEA:51912"/>
        <dbReference type="Rhea" id="RHEA-COMP:13257"/>
        <dbReference type="Rhea" id="RHEA-COMP:13258"/>
        <dbReference type="ChEBI" id="CHEBI:15378"/>
        <dbReference type="ChEBI" id="CHEBI:29985"/>
        <dbReference type="ChEBI" id="CHEBI:30616"/>
        <dbReference type="ChEBI" id="CHEBI:43474"/>
        <dbReference type="ChEBI" id="CHEBI:136572"/>
        <dbReference type="ChEBI" id="CHEBI:456216"/>
        <dbReference type="EC" id="6.3.2.17"/>
    </reaction>
</comment>
<evidence type="ECO:0000256" key="7">
    <source>
        <dbReference type="ARBA" id="ARBA00019357"/>
    </source>
</evidence>
<reference evidence="23 24" key="1">
    <citation type="submission" date="2019-02" db="EMBL/GenBank/DDBJ databases">
        <title>Deep-cultivation of Planctomycetes and their phenomic and genomic characterization uncovers novel biology.</title>
        <authorList>
            <person name="Wiegand S."/>
            <person name="Jogler M."/>
            <person name="Boedeker C."/>
            <person name="Pinto D."/>
            <person name="Vollmers J."/>
            <person name="Rivas-Marin E."/>
            <person name="Kohn T."/>
            <person name="Peeters S.H."/>
            <person name="Heuer A."/>
            <person name="Rast P."/>
            <person name="Oberbeckmann S."/>
            <person name="Bunk B."/>
            <person name="Jeske O."/>
            <person name="Meyerdierks A."/>
            <person name="Storesund J.E."/>
            <person name="Kallscheuer N."/>
            <person name="Luecker S."/>
            <person name="Lage O.M."/>
            <person name="Pohl T."/>
            <person name="Merkel B.J."/>
            <person name="Hornburger P."/>
            <person name="Mueller R.-W."/>
            <person name="Bruemmer F."/>
            <person name="Labrenz M."/>
            <person name="Spormann A.M."/>
            <person name="Op den Camp H."/>
            <person name="Overmann J."/>
            <person name="Amann R."/>
            <person name="Jetten M.S.M."/>
            <person name="Mascher T."/>
            <person name="Medema M.H."/>
            <person name="Devos D.P."/>
            <person name="Kaster A.-K."/>
            <person name="Ovreas L."/>
            <person name="Rohde M."/>
            <person name="Galperin M.Y."/>
            <person name="Jogler C."/>
        </authorList>
    </citation>
    <scope>NUCLEOTIDE SEQUENCE [LARGE SCALE GENOMIC DNA]</scope>
    <source>
        <strain evidence="23 24">Poly30</strain>
    </source>
</reference>
<comment type="catalytic activity">
    <reaction evidence="17">
        <text>(6S)-5,6,7,8-tetrahydrofolyl-(gamma-L-Glu)(n) + L-glutamate + ATP = (6S)-5,6,7,8-tetrahydrofolyl-(gamma-L-Glu)(n+1) + ADP + phosphate + H(+)</text>
        <dbReference type="Rhea" id="RHEA:10580"/>
        <dbReference type="Rhea" id="RHEA-COMP:14738"/>
        <dbReference type="Rhea" id="RHEA-COMP:14740"/>
        <dbReference type="ChEBI" id="CHEBI:15378"/>
        <dbReference type="ChEBI" id="CHEBI:29985"/>
        <dbReference type="ChEBI" id="CHEBI:30616"/>
        <dbReference type="ChEBI" id="CHEBI:43474"/>
        <dbReference type="ChEBI" id="CHEBI:141005"/>
        <dbReference type="ChEBI" id="CHEBI:456216"/>
        <dbReference type="EC" id="6.3.2.17"/>
    </reaction>
</comment>
<keyword evidence="13" id="KW-0289">Folate biosynthesis</keyword>
<evidence type="ECO:0000256" key="5">
    <source>
        <dbReference type="ARBA" id="ARBA00013023"/>
    </source>
</evidence>
<evidence type="ECO:0000256" key="6">
    <source>
        <dbReference type="ARBA" id="ARBA00013025"/>
    </source>
</evidence>
<evidence type="ECO:0000256" key="12">
    <source>
        <dbReference type="ARBA" id="ARBA00022842"/>
    </source>
</evidence>
<evidence type="ECO:0000256" key="13">
    <source>
        <dbReference type="ARBA" id="ARBA00022909"/>
    </source>
</evidence>
<dbReference type="OrthoDB" id="9809356at2"/>
<dbReference type="GO" id="GO:0046872">
    <property type="term" value="F:metal ion binding"/>
    <property type="evidence" value="ECO:0007669"/>
    <property type="project" value="UniProtKB-KW"/>
</dbReference>
<dbReference type="Pfam" id="PF08245">
    <property type="entry name" value="Mur_ligase_M"/>
    <property type="match status" value="1"/>
</dbReference>
<dbReference type="PROSITE" id="PS01012">
    <property type="entry name" value="FOLYLPOLYGLU_SYNT_2"/>
    <property type="match status" value="1"/>
</dbReference>
<comment type="catalytic activity">
    <reaction evidence="18">
        <text>10-formyltetrahydrofolyl-(gamma-L-Glu)(n) + L-glutamate + ATP = 10-formyltetrahydrofolyl-(gamma-L-Glu)(n+1) + ADP + phosphate + H(+)</text>
        <dbReference type="Rhea" id="RHEA:51904"/>
        <dbReference type="Rhea" id="RHEA-COMP:13088"/>
        <dbReference type="Rhea" id="RHEA-COMP:14300"/>
        <dbReference type="ChEBI" id="CHEBI:15378"/>
        <dbReference type="ChEBI" id="CHEBI:29985"/>
        <dbReference type="ChEBI" id="CHEBI:30616"/>
        <dbReference type="ChEBI" id="CHEBI:43474"/>
        <dbReference type="ChEBI" id="CHEBI:134413"/>
        <dbReference type="ChEBI" id="CHEBI:456216"/>
        <dbReference type="EC" id="6.3.2.17"/>
    </reaction>
</comment>
<evidence type="ECO:0000256" key="8">
    <source>
        <dbReference type="ARBA" id="ARBA00022598"/>
    </source>
</evidence>
<proteinExistence type="inferred from homology"/>
<keyword evidence="10" id="KW-0547">Nucleotide-binding</keyword>
<evidence type="ECO:0000256" key="14">
    <source>
        <dbReference type="ARBA" id="ARBA00030048"/>
    </source>
</evidence>
<evidence type="ECO:0000256" key="20">
    <source>
        <dbReference type="ARBA" id="ARBA00049161"/>
    </source>
</evidence>
<evidence type="ECO:0000256" key="10">
    <source>
        <dbReference type="ARBA" id="ARBA00022741"/>
    </source>
</evidence>
<dbReference type="GO" id="GO:0004326">
    <property type="term" value="F:tetrahydrofolylpolyglutamate synthase activity"/>
    <property type="evidence" value="ECO:0007669"/>
    <property type="project" value="UniProtKB-EC"/>
</dbReference>
<dbReference type="GO" id="GO:0005524">
    <property type="term" value="F:ATP binding"/>
    <property type="evidence" value="ECO:0007669"/>
    <property type="project" value="UniProtKB-KW"/>
</dbReference>
<keyword evidence="12" id="KW-0460">Magnesium</keyword>